<proteinExistence type="predicted"/>
<comment type="caution">
    <text evidence="1">The sequence shown here is derived from an EMBL/GenBank/DDBJ whole genome shotgun (WGS) entry which is preliminary data.</text>
</comment>
<accession>A0A8J5NA93</accession>
<protein>
    <submittedName>
        <fullName evidence="1">Putative Cuticle protein AMP4-like 5</fullName>
    </submittedName>
</protein>
<gene>
    <name evidence="1" type="primary">Cua4-L5</name>
    <name evidence="1" type="ORF">Hamer_G009798</name>
</gene>
<organism evidence="1 2">
    <name type="scientific">Homarus americanus</name>
    <name type="common">American lobster</name>
    <dbReference type="NCBI Taxonomy" id="6706"/>
    <lineage>
        <taxon>Eukaryota</taxon>
        <taxon>Metazoa</taxon>
        <taxon>Ecdysozoa</taxon>
        <taxon>Arthropoda</taxon>
        <taxon>Crustacea</taxon>
        <taxon>Multicrustacea</taxon>
        <taxon>Malacostraca</taxon>
        <taxon>Eumalacostraca</taxon>
        <taxon>Eucarida</taxon>
        <taxon>Decapoda</taxon>
        <taxon>Pleocyemata</taxon>
        <taxon>Astacidea</taxon>
        <taxon>Nephropoidea</taxon>
        <taxon>Nephropidae</taxon>
        <taxon>Homarus</taxon>
    </lineage>
</organism>
<evidence type="ECO:0000313" key="2">
    <source>
        <dbReference type="Proteomes" id="UP000747542"/>
    </source>
</evidence>
<keyword evidence="2" id="KW-1185">Reference proteome</keyword>
<sequence>MAPAKVKQDEDQVQPVLLRDLALVYGRPGQWLWLLVECHVLVSPPPPAALQVPQVIFAAVVALAAAAKLPGAPAPTPVPIIHQAQVNPELGTHNFEFESGNGIVIQESGSEGTLGGANRIGQFRKCERQTKKRAAVNSDH</sequence>
<dbReference type="AlphaFoldDB" id="A0A8J5NA93"/>
<name>A0A8J5NA93_HOMAM</name>
<evidence type="ECO:0000313" key="1">
    <source>
        <dbReference type="EMBL" id="KAG7175783.1"/>
    </source>
</evidence>
<reference evidence="1" key="1">
    <citation type="journal article" date="2021" name="Sci. Adv.">
        <title>The American lobster genome reveals insights on longevity, neural, and immune adaptations.</title>
        <authorList>
            <person name="Polinski J.M."/>
            <person name="Zimin A.V."/>
            <person name="Clark K.F."/>
            <person name="Kohn A.B."/>
            <person name="Sadowski N."/>
            <person name="Timp W."/>
            <person name="Ptitsyn A."/>
            <person name="Khanna P."/>
            <person name="Romanova D.Y."/>
            <person name="Williams P."/>
            <person name="Greenwood S.J."/>
            <person name="Moroz L.L."/>
            <person name="Walt D.R."/>
            <person name="Bodnar A.G."/>
        </authorList>
    </citation>
    <scope>NUCLEOTIDE SEQUENCE</scope>
    <source>
        <strain evidence="1">GMGI-L3</strain>
    </source>
</reference>
<dbReference type="Proteomes" id="UP000747542">
    <property type="component" value="Unassembled WGS sequence"/>
</dbReference>
<dbReference type="EMBL" id="JAHLQT010004633">
    <property type="protein sequence ID" value="KAG7175783.1"/>
    <property type="molecule type" value="Genomic_DNA"/>
</dbReference>